<gene>
    <name evidence="8" type="ORF">CJP16_12340</name>
</gene>
<comment type="cofactor">
    <cofactor evidence="1 5">
        <name>pyridoxal 5'-phosphate</name>
        <dbReference type="ChEBI" id="CHEBI:597326"/>
    </cofactor>
</comment>
<dbReference type="PIRSF" id="PIRSF000524">
    <property type="entry name" value="SPT"/>
    <property type="match status" value="1"/>
</dbReference>
<dbReference type="PANTHER" id="PTHR21152">
    <property type="entry name" value="AMINOTRANSFERASE CLASS V"/>
    <property type="match status" value="1"/>
</dbReference>
<dbReference type="AlphaFoldDB" id="A0A2N3IXE5"/>
<feature type="region of interest" description="Disordered" evidence="6">
    <location>
        <begin position="1"/>
        <end position="22"/>
    </location>
</feature>
<evidence type="ECO:0000313" key="9">
    <source>
        <dbReference type="Proteomes" id="UP000233467"/>
    </source>
</evidence>
<evidence type="ECO:0000256" key="2">
    <source>
        <dbReference type="ARBA" id="ARBA00009236"/>
    </source>
</evidence>
<dbReference type="InterPro" id="IPR015421">
    <property type="entry name" value="PyrdxlP-dep_Trfase_major"/>
</dbReference>
<dbReference type="InterPro" id="IPR015422">
    <property type="entry name" value="PyrdxlP-dep_Trfase_small"/>
</dbReference>
<dbReference type="PANTHER" id="PTHR21152:SF40">
    <property type="entry name" value="ALANINE--GLYOXYLATE AMINOTRANSFERASE"/>
    <property type="match status" value="1"/>
</dbReference>
<dbReference type="InterPro" id="IPR000192">
    <property type="entry name" value="Aminotrans_V_dom"/>
</dbReference>
<dbReference type="GO" id="GO:0019265">
    <property type="term" value="P:glycine biosynthetic process, by transamination of glyoxylate"/>
    <property type="evidence" value="ECO:0007669"/>
    <property type="project" value="TreeGrafter"/>
</dbReference>
<feature type="modified residue" description="N6-(pyridoxal phosphate)lysine" evidence="5">
    <location>
        <position position="197"/>
    </location>
</feature>
<accession>A0A2N3IXE5</accession>
<keyword evidence="3 5" id="KW-0663">Pyridoxal phosphate</keyword>
<sequence length="375" mass="40625">MSRKVGAAGMINNRNTGPTPLPPAVLTAMAQQPLSHRSNLFRETFSDLTTQLAKLVNAPEPALLLSCSGTGGLEASITSFVSTESRILVLSAGNYGDLLACIAGRFTQFVETMRFAPGETFDLTALRVRLMHANYDAVLLTHSESSTGIYHPIPLVIALIKEHSDALILVDVVSSLGVAPIDMAEWGADVMVGATQKGLMAPAGMAVVYLSERSRRIIEQSTINERDYMHLRSWLEASKQHSVPYTPAVNVFQGLATAVSLIFAEGLSTRYQRHQDAAARCRTFFADRDNVRCFAVPEYAGVSLTALYLSDELSASAIKNCLEREHRVLVSTGLGPLSERVIRVGHMGYFTLEEVDDALQAIAQVIEMGGCGYGD</sequence>
<dbReference type="InterPro" id="IPR015424">
    <property type="entry name" value="PyrdxlP-dep_Trfase"/>
</dbReference>
<dbReference type="Gene3D" id="3.90.1150.10">
    <property type="entry name" value="Aspartate Aminotransferase, domain 1"/>
    <property type="match status" value="1"/>
</dbReference>
<dbReference type="Proteomes" id="UP000233467">
    <property type="component" value="Unassembled WGS sequence"/>
</dbReference>
<dbReference type="InterPro" id="IPR024169">
    <property type="entry name" value="SP_NH2Trfase/AEP_transaminase"/>
</dbReference>
<proteinExistence type="inferred from homology"/>
<evidence type="ECO:0000259" key="7">
    <source>
        <dbReference type="Pfam" id="PF00266"/>
    </source>
</evidence>
<reference evidence="8 9" key="1">
    <citation type="journal article" date="2017" name="Front. Microbiol.">
        <title>Strong Genomic and Phenotypic Heterogeneity in the Aeromonas sobria Species Complex.</title>
        <authorList>
            <person name="Gauthier J."/>
            <person name="Vincent A.T."/>
            <person name="Charette S.J."/>
            <person name="Derome N."/>
        </authorList>
    </citation>
    <scope>NUCLEOTIDE SEQUENCE [LARGE SCALE GENOMIC DNA]</scope>
    <source>
        <strain evidence="8 9">TM18</strain>
    </source>
</reference>
<feature type="binding site" evidence="4">
    <location>
        <position position="343"/>
    </location>
    <ligand>
        <name>substrate</name>
    </ligand>
</feature>
<comment type="caution">
    <text evidence="8">The sequence shown here is derived from an EMBL/GenBank/DDBJ whole genome shotgun (WGS) entry which is preliminary data.</text>
</comment>
<evidence type="ECO:0000256" key="4">
    <source>
        <dbReference type="PIRSR" id="PIRSR000524-1"/>
    </source>
</evidence>
<keyword evidence="9" id="KW-1185">Reference proteome</keyword>
<dbReference type="SUPFAM" id="SSF53383">
    <property type="entry name" value="PLP-dependent transferases"/>
    <property type="match status" value="1"/>
</dbReference>
<feature type="domain" description="Aminotransferase class V" evidence="7">
    <location>
        <begin position="13"/>
        <end position="356"/>
    </location>
</feature>
<evidence type="ECO:0000256" key="5">
    <source>
        <dbReference type="PIRSR" id="PIRSR000524-50"/>
    </source>
</evidence>
<name>A0A2N3IXE5_AERSO</name>
<evidence type="ECO:0000256" key="1">
    <source>
        <dbReference type="ARBA" id="ARBA00001933"/>
    </source>
</evidence>
<evidence type="ECO:0000313" key="8">
    <source>
        <dbReference type="EMBL" id="PKQ77420.1"/>
    </source>
</evidence>
<protein>
    <recommendedName>
        <fullName evidence="7">Aminotransferase class V domain-containing protein</fullName>
    </recommendedName>
</protein>
<organism evidence="8 9">
    <name type="scientific">Aeromonas sobria</name>
    <dbReference type="NCBI Taxonomy" id="646"/>
    <lineage>
        <taxon>Bacteria</taxon>
        <taxon>Pseudomonadati</taxon>
        <taxon>Pseudomonadota</taxon>
        <taxon>Gammaproteobacteria</taxon>
        <taxon>Aeromonadales</taxon>
        <taxon>Aeromonadaceae</taxon>
        <taxon>Aeromonas</taxon>
    </lineage>
</organism>
<evidence type="ECO:0000256" key="3">
    <source>
        <dbReference type="ARBA" id="ARBA00022898"/>
    </source>
</evidence>
<dbReference type="Gene3D" id="3.40.640.10">
    <property type="entry name" value="Type I PLP-dependent aspartate aminotransferase-like (Major domain)"/>
    <property type="match status" value="1"/>
</dbReference>
<dbReference type="GO" id="GO:0008453">
    <property type="term" value="F:alanine-glyoxylate transaminase activity"/>
    <property type="evidence" value="ECO:0007669"/>
    <property type="project" value="TreeGrafter"/>
</dbReference>
<dbReference type="Pfam" id="PF00266">
    <property type="entry name" value="Aminotran_5"/>
    <property type="match status" value="1"/>
</dbReference>
<dbReference type="GO" id="GO:0004760">
    <property type="term" value="F:L-serine-pyruvate transaminase activity"/>
    <property type="evidence" value="ECO:0007669"/>
    <property type="project" value="TreeGrafter"/>
</dbReference>
<comment type="similarity">
    <text evidence="2">Belongs to the class-V pyridoxal-phosphate-dependent aminotransferase family.</text>
</comment>
<dbReference type="EMBL" id="NQMM01000032">
    <property type="protein sequence ID" value="PKQ77420.1"/>
    <property type="molecule type" value="Genomic_DNA"/>
</dbReference>
<evidence type="ECO:0000256" key="6">
    <source>
        <dbReference type="SAM" id="MobiDB-lite"/>
    </source>
</evidence>